<dbReference type="Proteomes" id="UP001500021">
    <property type="component" value="Unassembled WGS sequence"/>
</dbReference>
<dbReference type="Gene3D" id="3.30.450.20">
    <property type="entry name" value="PAS domain"/>
    <property type="match status" value="1"/>
</dbReference>
<dbReference type="RefSeq" id="WP_343817602.1">
    <property type="nucleotide sequence ID" value="NZ_BAAAFA010000007.1"/>
</dbReference>
<dbReference type="CDD" id="cd00130">
    <property type="entry name" value="PAS"/>
    <property type="match status" value="1"/>
</dbReference>
<dbReference type="PROSITE" id="PS50112">
    <property type="entry name" value="PAS"/>
    <property type="match status" value="1"/>
</dbReference>
<dbReference type="Gene3D" id="3.10.580.10">
    <property type="entry name" value="CBS-domain"/>
    <property type="match status" value="1"/>
</dbReference>
<dbReference type="InterPro" id="IPR035919">
    <property type="entry name" value="EAL_sf"/>
</dbReference>
<sequence length="825" mass="93404">MVNSNLAVENSENIHIQDTFPLIKWSLDIATQQFHYDQGIFNSLFQFNQPIHTVADLMALITYEKREKAQQVFREVLITNSPQNFTCCLMLSNEEFVYVEFNLNLSKNNIITGTMQPLMMFANHMEIANIFQSLFENDHHGILITNSESKILACNAYFERQMGVNRGELIGKNTRSFNAGRHSKEFYQDMWANINELGHWTGVILNRHPDGEIYPHELTIHKISPVKGTVFYLGLTVDLSKQLSRLMDTELGGIDLLTKQPTKEKFLEDLTIFSQKTGHHSGKIVLVVKPSFASENYHKNLVSLSDSLFHVRLCQVTGYMGEGIFAICAEYHFKQNSEQSRAIRSALRYMFQDIKFHATKDVHDAIMKGRVGVSVLGLDNQSPQELLSNATEAMIEGHAGEGRHVNFYFRAIHQEIARKKQLETFVSQAINEQQLAVHYQPIVNSSTGELVKFEALCRFPSIVDIDSNIEEMITIAEDLDLIAALDNCISAKALTDLQELQGIFGDDIGITINCSLNTKQDTSEVLAKLNQLILTNTQTPNLVTIELTESAYFDSQSKQSNAIAELHNVGVNIAIDDFGTGYSSFIYLTGGVFDILKIDKAFVTDIYQDNNKYNIVKMITELSHTLGVKVIAEGVENKEELFVLQALKVDYIQGYIFSKPKALPDLNSAMYFVEKFNHIMSFNENKNQLGSFTTLIKKDLYTLAPTDHLVTLHQYITLNSTHVIPVLLRNKCVGLVGRAELNLHLSPTMGTDTETTKESKIWNKPINQLMNVEFTQLLNTTVVNDLSVLIKDNKQFPWVIVDDKDSYVGMVFRSDIVNYLLEHNT</sequence>
<feature type="domain" description="EAL" evidence="2">
    <location>
        <begin position="419"/>
        <end position="674"/>
    </location>
</feature>
<evidence type="ECO:0000259" key="1">
    <source>
        <dbReference type="PROSITE" id="PS50112"/>
    </source>
</evidence>
<evidence type="ECO:0000313" key="4">
    <source>
        <dbReference type="Proteomes" id="UP001500021"/>
    </source>
</evidence>
<dbReference type="PANTHER" id="PTHR33121">
    <property type="entry name" value="CYCLIC DI-GMP PHOSPHODIESTERASE PDEF"/>
    <property type="match status" value="1"/>
</dbReference>
<dbReference type="SUPFAM" id="SSF141868">
    <property type="entry name" value="EAL domain-like"/>
    <property type="match status" value="1"/>
</dbReference>
<dbReference type="InterPro" id="IPR050706">
    <property type="entry name" value="Cyclic-di-GMP_PDE-like"/>
</dbReference>
<reference evidence="3 4" key="1">
    <citation type="journal article" date="2019" name="Int. J. Syst. Evol. Microbiol.">
        <title>The Global Catalogue of Microorganisms (GCM) 10K type strain sequencing project: providing services to taxonomists for standard genome sequencing and annotation.</title>
        <authorList>
            <consortium name="The Broad Institute Genomics Platform"/>
            <consortium name="The Broad Institute Genome Sequencing Center for Infectious Disease"/>
            <person name="Wu L."/>
            <person name="Ma J."/>
        </authorList>
    </citation>
    <scope>NUCLEOTIDE SEQUENCE [LARGE SCALE GENOMIC DNA]</scope>
    <source>
        <strain evidence="3 4">JCM 15608</strain>
    </source>
</reference>
<protein>
    <submittedName>
        <fullName evidence="3">EAL domain-containing protein</fullName>
    </submittedName>
</protein>
<keyword evidence="4" id="KW-1185">Reference proteome</keyword>
<dbReference type="SUPFAM" id="SSF54631">
    <property type="entry name" value="CBS-domain pair"/>
    <property type="match status" value="1"/>
</dbReference>
<accession>A0ABN1L8C3</accession>
<dbReference type="InterPro" id="IPR035965">
    <property type="entry name" value="PAS-like_dom_sf"/>
</dbReference>
<dbReference type="NCBIfam" id="TIGR00229">
    <property type="entry name" value="sensory_box"/>
    <property type="match status" value="1"/>
</dbReference>
<proteinExistence type="predicted"/>
<feature type="domain" description="PAS" evidence="1">
    <location>
        <begin position="127"/>
        <end position="173"/>
    </location>
</feature>
<dbReference type="PROSITE" id="PS50883">
    <property type="entry name" value="EAL"/>
    <property type="match status" value="1"/>
</dbReference>
<dbReference type="InterPro" id="IPR001633">
    <property type="entry name" value="EAL_dom"/>
</dbReference>
<name>A0ABN1L8C3_9GAMM</name>
<organism evidence="3 4">
    <name type="scientific">Colwellia asteriadis</name>
    <dbReference type="NCBI Taxonomy" id="517723"/>
    <lineage>
        <taxon>Bacteria</taxon>
        <taxon>Pseudomonadati</taxon>
        <taxon>Pseudomonadota</taxon>
        <taxon>Gammaproteobacteria</taxon>
        <taxon>Alteromonadales</taxon>
        <taxon>Colwelliaceae</taxon>
        <taxon>Colwellia</taxon>
    </lineage>
</organism>
<dbReference type="InterPro" id="IPR046342">
    <property type="entry name" value="CBS_dom_sf"/>
</dbReference>
<dbReference type="SUPFAM" id="SSF55785">
    <property type="entry name" value="PYP-like sensor domain (PAS domain)"/>
    <property type="match status" value="1"/>
</dbReference>
<dbReference type="SMART" id="SM00091">
    <property type="entry name" value="PAS"/>
    <property type="match status" value="1"/>
</dbReference>
<dbReference type="EMBL" id="BAAAFA010000007">
    <property type="protein sequence ID" value="GAA0819288.1"/>
    <property type="molecule type" value="Genomic_DNA"/>
</dbReference>
<dbReference type="Gene3D" id="3.20.20.450">
    <property type="entry name" value="EAL domain"/>
    <property type="match status" value="1"/>
</dbReference>
<gene>
    <name evidence="3" type="ORF">GCM10009111_23170</name>
</gene>
<dbReference type="Pfam" id="PF13426">
    <property type="entry name" value="PAS_9"/>
    <property type="match status" value="1"/>
</dbReference>
<dbReference type="Pfam" id="PF00563">
    <property type="entry name" value="EAL"/>
    <property type="match status" value="1"/>
</dbReference>
<dbReference type="InterPro" id="IPR000014">
    <property type="entry name" value="PAS"/>
</dbReference>
<dbReference type="CDD" id="cd01948">
    <property type="entry name" value="EAL"/>
    <property type="match status" value="1"/>
</dbReference>
<dbReference type="SMART" id="SM00052">
    <property type="entry name" value="EAL"/>
    <property type="match status" value="1"/>
</dbReference>
<dbReference type="PANTHER" id="PTHR33121:SF79">
    <property type="entry name" value="CYCLIC DI-GMP PHOSPHODIESTERASE PDED-RELATED"/>
    <property type="match status" value="1"/>
</dbReference>
<evidence type="ECO:0000259" key="2">
    <source>
        <dbReference type="PROSITE" id="PS50883"/>
    </source>
</evidence>
<evidence type="ECO:0000313" key="3">
    <source>
        <dbReference type="EMBL" id="GAA0819288.1"/>
    </source>
</evidence>
<comment type="caution">
    <text evidence="3">The sequence shown here is derived from an EMBL/GenBank/DDBJ whole genome shotgun (WGS) entry which is preliminary data.</text>
</comment>